<evidence type="ECO:0000256" key="4">
    <source>
        <dbReference type="ARBA" id="ARBA00047683"/>
    </source>
</evidence>
<keyword evidence="2" id="KW-0315">Glutamine amidotransferase</keyword>
<dbReference type="PANTHER" id="PTHR11236:SF49">
    <property type="entry name" value="ANTHRANILATE SYNTHASE COMPONENT 1"/>
    <property type="match status" value="1"/>
</dbReference>
<dbReference type="SUPFAM" id="SSF52317">
    <property type="entry name" value="Class I glutamine amidotransferase-like"/>
    <property type="match status" value="1"/>
</dbReference>
<feature type="domain" description="Glutamine amidotransferase" evidence="5">
    <location>
        <begin position="457"/>
        <end position="633"/>
    </location>
</feature>
<dbReference type="PANTHER" id="PTHR11236">
    <property type="entry name" value="AMINOBENZOATE/ANTHRANILATE SYNTHASE"/>
    <property type="match status" value="1"/>
</dbReference>
<dbReference type="RefSeq" id="WP_058845472.1">
    <property type="nucleotide sequence ID" value="NZ_LOCL01000010.1"/>
</dbReference>
<evidence type="ECO:0000259" key="6">
    <source>
        <dbReference type="Pfam" id="PF00425"/>
    </source>
</evidence>
<dbReference type="AlphaFoldDB" id="A0A0W7XCR4"/>
<keyword evidence="3" id="KW-0456">Lyase</keyword>
<dbReference type="InterPro" id="IPR029062">
    <property type="entry name" value="Class_I_gatase-like"/>
</dbReference>
<dbReference type="PRINTS" id="PR00097">
    <property type="entry name" value="ANTSNTHASEII"/>
</dbReference>
<evidence type="ECO:0000313" key="7">
    <source>
        <dbReference type="EMBL" id="KUF20434.1"/>
    </source>
</evidence>
<dbReference type="GO" id="GO:0000162">
    <property type="term" value="P:L-tryptophan biosynthetic process"/>
    <property type="evidence" value="ECO:0007669"/>
    <property type="project" value="TreeGrafter"/>
</dbReference>
<dbReference type="PRINTS" id="PR00096">
    <property type="entry name" value="GATASE"/>
</dbReference>
<dbReference type="CDD" id="cd01743">
    <property type="entry name" value="GATase1_Anthranilate_Synthase"/>
    <property type="match status" value="1"/>
</dbReference>
<dbReference type="EMBL" id="LOCL01000010">
    <property type="protein sequence ID" value="KUF20434.1"/>
    <property type="molecule type" value="Genomic_DNA"/>
</dbReference>
<dbReference type="STRING" id="1765722.AT728_38805"/>
<dbReference type="PROSITE" id="PS51273">
    <property type="entry name" value="GATASE_TYPE_1"/>
    <property type="match status" value="1"/>
</dbReference>
<dbReference type="GO" id="GO:0004049">
    <property type="term" value="F:anthranilate synthase activity"/>
    <property type="evidence" value="ECO:0007669"/>
    <property type="project" value="UniProtKB-EC"/>
</dbReference>
<organism evidence="7 8">
    <name type="scientific">Streptomyces silvensis</name>
    <dbReference type="NCBI Taxonomy" id="1765722"/>
    <lineage>
        <taxon>Bacteria</taxon>
        <taxon>Bacillati</taxon>
        <taxon>Actinomycetota</taxon>
        <taxon>Actinomycetes</taxon>
        <taxon>Kitasatosporales</taxon>
        <taxon>Streptomycetaceae</taxon>
        <taxon>Streptomyces</taxon>
    </lineage>
</organism>
<gene>
    <name evidence="7" type="ORF">AT728_38805</name>
</gene>
<dbReference type="InterPro" id="IPR006221">
    <property type="entry name" value="TrpG/PapA_dom"/>
</dbReference>
<keyword evidence="8" id="KW-1185">Reference proteome</keyword>
<dbReference type="Proteomes" id="UP000054804">
    <property type="component" value="Unassembled WGS sequence"/>
</dbReference>
<dbReference type="Gene3D" id="3.60.120.10">
    <property type="entry name" value="Anthranilate synthase"/>
    <property type="match status" value="1"/>
</dbReference>
<dbReference type="Pfam" id="PF00425">
    <property type="entry name" value="Chorismate_bind"/>
    <property type="match status" value="1"/>
</dbReference>
<evidence type="ECO:0000256" key="3">
    <source>
        <dbReference type="ARBA" id="ARBA00023239"/>
    </source>
</evidence>
<dbReference type="Gene3D" id="3.40.50.880">
    <property type="match status" value="1"/>
</dbReference>
<dbReference type="SUPFAM" id="SSF56322">
    <property type="entry name" value="ADC synthase"/>
    <property type="match status" value="1"/>
</dbReference>
<protein>
    <recommendedName>
        <fullName evidence="1">anthranilate synthase</fullName>
        <ecNumber evidence="1">4.1.3.27</ecNumber>
    </recommendedName>
</protein>
<comment type="caution">
    <text evidence="7">The sequence shown here is derived from an EMBL/GenBank/DDBJ whole genome shotgun (WGS) entry which is preliminary data.</text>
</comment>
<accession>A0A0W7XCR4</accession>
<evidence type="ECO:0000313" key="8">
    <source>
        <dbReference type="Proteomes" id="UP000054804"/>
    </source>
</evidence>
<evidence type="ECO:0000256" key="1">
    <source>
        <dbReference type="ARBA" id="ARBA00012266"/>
    </source>
</evidence>
<dbReference type="InterPro" id="IPR017926">
    <property type="entry name" value="GATASE"/>
</dbReference>
<dbReference type="InterPro" id="IPR015890">
    <property type="entry name" value="Chorismate_C"/>
</dbReference>
<dbReference type="InterPro" id="IPR005801">
    <property type="entry name" value="ADC_synthase"/>
</dbReference>
<dbReference type="Pfam" id="PF00117">
    <property type="entry name" value="GATase"/>
    <property type="match status" value="1"/>
</dbReference>
<proteinExistence type="predicted"/>
<evidence type="ECO:0000256" key="2">
    <source>
        <dbReference type="ARBA" id="ARBA00022962"/>
    </source>
</evidence>
<dbReference type="InterPro" id="IPR019999">
    <property type="entry name" value="Anth_synth_I-like"/>
</dbReference>
<dbReference type="PRINTS" id="PR00099">
    <property type="entry name" value="CPSGATASE"/>
</dbReference>
<evidence type="ECO:0000259" key="5">
    <source>
        <dbReference type="Pfam" id="PF00117"/>
    </source>
</evidence>
<feature type="domain" description="Chorismate-utilising enzyme C-terminal" evidence="6">
    <location>
        <begin position="131"/>
        <end position="389"/>
    </location>
</feature>
<sequence>MSGAAHAPGPLLDDVLALRTPAFALLHRPERAPGRLEVLAGPVSTPGSLAELPLPEPGAAAGPDAGPRHDTLILVPYRQLAERGFACADDGAPLVALGAERQESLPLAEALARLPRRPVELSGGHFDTSDDAYADLVRRIVTDEIGQGQGANFVIKRSFVADVGDYTPHTALGIFRRLVENESGAYWTFLVHTGQRTLVGATPERHVSLDGGTAVMNPISGTYRYPPGGPTRTGVLDFLADRKEADELYMVVDEELKMMARICADGGRVVGPRLKEMARLAHTEYVLTGHSTQDPRTVLRETMFAPTVTGSPLESACRVIDRYETEGRGYYSGVIGLLGRDAGGGHALDSAILIRTADIDAGGRLRIGVGATLVRHSDPRSEVAETAAKAEGLLGALRGTGTAPAAHTARPPGGFDAHPDVRRRLEHRNDSLARFWFADPRRRSRAADPALAGRRVLMVDAEDTFTAMMCRQLGALGLDVTVRRFDEPYDPAGSDLVVLGPGPGDPRDTGDPRIAHLHSLVGALLDEGRPFFAVCLSHQVLSLRLGLDLVRRATPNQGVRRDIDLFGNLERVGFYNTFTARSEHDKVDVPDAGAVEVCRAPDGDEVYALRGPRFASIQFHAESVLTEHGPRVFGALLRGLL</sequence>
<dbReference type="OrthoDB" id="8594609at2"/>
<reference evidence="7 8" key="1">
    <citation type="submission" date="2015-12" db="EMBL/GenBank/DDBJ databases">
        <title>Draft genome sequence of Streptomyces silvensis ATCC 53525, a producer of novel hormone antagonists.</title>
        <authorList>
            <person name="Johnston C.W."/>
            <person name="Li Y."/>
            <person name="Magarvey N.A."/>
        </authorList>
    </citation>
    <scope>NUCLEOTIDE SEQUENCE [LARGE SCALE GENOMIC DNA]</scope>
    <source>
        <strain evidence="7 8">ATCC 53525</strain>
    </source>
</reference>
<dbReference type="EC" id="4.1.3.27" evidence="1"/>
<comment type="catalytic activity">
    <reaction evidence="4">
        <text>chorismate + L-glutamine = anthranilate + pyruvate + L-glutamate + H(+)</text>
        <dbReference type="Rhea" id="RHEA:21732"/>
        <dbReference type="ChEBI" id="CHEBI:15361"/>
        <dbReference type="ChEBI" id="CHEBI:15378"/>
        <dbReference type="ChEBI" id="CHEBI:16567"/>
        <dbReference type="ChEBI" id="CHEBI:29748"/>
        <dbReference type="ChEBI" id="CHEBI:29985"/>
        <dbReference type="ChEBI" id="CHEBI:58359"/>
        <dbReference type="EC" id="4.1.3.27"/>
    </reaction>
</comment>
<name>A0A0W7XCR4_9ACTN</name>